<dbReference type="InterPro" id="IPR036458">
    <property type="entry name" value="Na:dicarbo_symporter_sf"/>
</dbReference>
<dbReference type="Proteomes" id="UP000256805">
    <property type="component" value="Unassembled WGS sequence"/>
</dbReference>
<evidence type="ECO:0000313" key="5">
    <source>
        <dbReference type="Proteomes" id="UP000256805"/>
    </source>
</evidence>
<evidence type="ECO:0000256" key="2">
    <source>
        <dbReference type="ARBA" id="ARBA00022989"/>
    </source>
</evidence>
<reference evidence="4 5" key="1">
    <citation type="submission" date="2018-01" db="EMBL/GenBank/DDBJ databases">
        <authorList>
            <person name="Gaut B.S."/>
            <person name="Morton B.R."/>
            <person name="Clegg M.T."/>
            <person name="Duvall M.R."/>
        </authorList>
    </citation>
    <scope>NUCLEOTIDE SEQUENCE [LARGE SCALE GENOMIC DNA]</scope>
    <source>
        <strain evidence="4">Cupriavidus taiwanensis cmp 52</strain>
    </source>
</reference>
<gene>
    <name evidence="4" type="ORF">CBM2634_U550002</name>
</gene>
<protein>
    <submittedName>
        <fullName evidence="4">Uncharacterized protein</fullName>
    </submittedName>
</protein>
<evidence type="ECO:0000256" key="3">
    <source>
        <dbReference type="ARBA" id="ARBA00023136"/>
    </source>
</evidence>
<keyword evidence="3" id="KW-0472">Membrane</keyword>
<name>A0A375JEH5_9BURK</name>
<accession>A0A375JEH5</accession>
<keyword evidence="2" id="KW-1133">Transmembrane helix</keyword>
<dbReference type="EMBL" id="OVTA01000122">
    <property type="protein sequence ID" value="SPS02981.1"/>
    <property type="molecule type" value="Genomic_DNA"/>
</dbReference>
<sequence length="43" mass="4571">MIIAPILFCTVVASIAGMEDMKKVGKTGRLRMAPIARLALLGL</sequence>
<evidence type="ECO:0000256" key="1">
    <source>
        <dbReference type="ARBA" id="ARBA00022692"/>
    </source>
</evidence>
<dbReference type="SUPFAM" id="SSF118215">
    <property type="entry name" value="Proton glutamate symport protein"/>
    <property type="match status" value="1"/>
</dbReference>
<organism evidence="4 5">
    <name type="scientific">Cupriavidus taiwanensis</name>
    <dbReference type="NCBI Taxonomy" id="164546"/>
    <lineage>
        <taxon>Bacteria</taxon>
        <taxon>Pseudomonadati</taxon>
        <taxon>Pseudomonadota</taxon>
        <taxon>Betaproteobacteria</taxon>
        <taxon>Burkholderiales</taxon>
        <taxon>Burkholderiaceae</taxon>
        <taxon>Cupriavidus</taxon>
    </lineage>
</organism>
<proteinExistence type="predicted"/>
<dbReference type="AlphaFoldDB" id="A0A375JEH5"/>
<dbReference type="GO" id="GO:0016020">
    <property type="term" value="C:membrane"/>
    <property type="evidence" value="ECO:0007669"/>
    <property type="project" value="InterPro"/>
</dbReference>
<keyword evidence="1" id="KW-0812">Transmembrane</keyword>
<evidence type="ECO:0000313" key="4">
    <source>
        <dbReference type="EMBL" id="SPS02981.1"/>
    </source>
</evidence>
<dbReference type="GO" id="GO:0015293">
    <property type="term" value="F:symporter activity"/>
    <property type="evidence" value="ECO:0007669"/>
    <property type="project" value="InterPro"/>
</dbReference>